<evidence type="ECO:0000313" key="2">
    <source>
        <dbReference type="EMBL" id="MYM61375.1"/>
    </source>
</evidence>
<sequence>MGFTLIEMIAVVVILAVLGAVAFPRFLSVTDSSHQAKIQELKTQYQEAIRFAHIRWALNGRALTEMNDLPGYGLDENGQPQLDINDEGYPLGTNKNNPMGAPYNIGRGHNGCVDIWEALMLGEMRVTTNRNNFDGFDFVARRQNLTFTTKEGNTVTALAVCYYIYTKRGYNRNPDQAEYVLWYNSRSGVVSTTSP</sequence>
<reference evidence="2 3" key="1">
    <citation type="submission" date="2020-01" db="EMBL/GenBank/DDBJ databases">
        <title>Draft Genome Sequence of Vibrio sp. strain OCN044, Isolated from a Healthy Coral at Palmyra Atoll.</title>
        <authorList>
            <person name="Videau P."/>
            <person name="Loughran R."/>
            <person name="Esquivel A."/>
            <person name="Deadmond M."/>
            <person name="Paddock B.E."/>
            <person name="Saw J.H."/>
            <person name="Ushijima B."/>
        </authorList>
    </citation>
    <scope>NUCLEOTIDE SEQUENCE [LARGE SCALE GENOMIC DNA]</scope>
    <source>
        <strain evidence="2 3">OCN044</strain>
    </source>
</reference>
<gene>
    <name evidence="2" type="ORF">GTG28_19345</name>
</gene>
<dbReference type="SUPFAM" id="SSF54523">
    <property type="entry name" value="Pili subunits"/>
    <property type="match status" value="1"/>
</dbReference>
<keyword evidence="1" id="KW-1133">Transmembrane helix</keyword>
<evidence type="ECO:0000313" key="3">
    <source>
        <dbReference type="Proteomes" id="UP000478571"/>
    </source>
</evidence>
<dbReference type="Proteomes" id="UP000478571">
    <property type="component" value="Unassembled WGS sequence"/>
</dbReference>
<dbReference type="EMBL" id="WWEU01000012">
    <property type="protein sequence ID" value="MYM61375.1"/>
    <property type="molecule type" value="Genomic_DNA"/>
</dbReference>
<dbReference type="Gene3D" id="3.30.700.10">
    <property type="entry name" value="Glycoprotein, Type 4 Pilin"/>
    <property type="match status" value="1"/>
</dbReference>
<feature type="transmembrane region" description="Helical" evidence="1">
    <location>
        <begin position="6"/>
        <end position="27"/>
    </location>
</feature>
<keyword evidence="1" id="KW-0812">Transmembrane</keyword>
<protein>
    <submittedName>
        <fullName evidence="2">Prepilin-type N-terminal cleavage/methylation domain-containing protein</fullName>
    </submittedName>
</protein>
<dbReference type="AlphaFoldDB" id="A0A6L8M015"/>
<evidence type="ECO:0000256" key="1">
    <source>
        <dbReference type="SAM" id="Phobius"/>
    </source>
</evidence>
<dbReference type="InterPro" id="IPR012902">
    <property type="entry name" value="N_methyl_site"/>
</dbReference>
<accession>A0A6L8M015</accession>
<organism evidence="2 3">
    <name type="scientific">Vibrio tetraodonis subsp. pristinus</name>
    <dbReference type="NCBI Taxonomy" id="2695891"/>
    <lineage>
        <taxon>Bacteria</taxon>
        <taxon>Pseudomonadati</taxon>
        <taxon>Pseudomonadota</taxon>
        <taxon>Gammaproteobacteria</taxon>
        <taxon>Vibrionales</taxon>
        <taxon>Vibrionaceae</taxon>
        <taxon>Vibrio</taxon>
    </lineage>
</organism>
<keyword evidence="3" id="KW-1185">Reference proteome</keyword>
<name>A0A6L8M015_9VIBR</name>
<proteinExistence type="predicted"/>
<comment type="caution">
    <text evidence="2">The sequence shown here is derived from an EMBL/GenBank/DDBJ whole genome shotgun (WGS) entry which is preliminary data.</text>
</comment>
<keyword evidence="1" id="KW-0472">Membrane</keyword>
<dbReference type="InterPro" id="IPR045584">
    <property type="entry name" value="Pilin-like"/>
</dbReference>
<dbReference type="NCBIfam" id="TIGR02532">
    <property type="entry name" value="IV_pilin_GFxxxE"/>
    <property type="match status" value="1"/>
</dbReference>